<protein>
    <submittedName>
        <fullName evidence="2">Membrane-fusion protein</fullName>
    </submittedName>
</protein>
<evidence type="ECO:0000256" key="1">
    <source>
        <dbReference type="SAM" id="Phobius"/>
    </source>
</evidence>
<dbReference type="EMBL" id="BK063065">
    <property type="protein sequence ID" value="DBA11623.1"/>
    <property type="molecule type" value="Genomic_DNA"/>
</dbReference>
<reference evidence="2" key="2">
    <citation type="submission" date="2023-01" db="EMBL/GenBank/DDBJ databases">
        <authorList>
            <person name="Rosani U."/>
            <person name="Delmont T.O."/>
            <person name="Gaia M."/>
            <person name="Krupovic M."/>
        </authorList>
    </citation>
    <scope>NUCLEOTIDE SEQUENCE</scope>
    <source>
        <strain evidence="2">MalacoHV4/Med/2018 155</strain>
    </source>
</reference>
<reference evidence="2" key="1">
    <citation type="journal article" date="2023" name="Front. Mar. Sci.">
        <title>Tracing the invertebrate herpesviruses in the global sequence datasets.</title>
        <authorList>
            <person name="Rosani U."/>
            <person name="Gaia M."/>
            <person name="Delmont T.O."/>
            <person name="Krupovic M."/>
        </authorList>
    </citation>
    <scope>NUCLEOTIDE SEQUENCE</scope>
    <source>
        <strain evidence="2">MalacoHV4/Med/2018 155</strain>
    </source>
</reference>
<proteinExistence type="predicted"/>
<name>A0AA48P7M5_9VIRU</name>
<keyword evidence="1" id="KW-0472">Membrane</keyword>
<feature type="transmembrane region" description="Helical" evidence="1">
    <location>
        <begin position="447"/>
        <end position="470"/>
    </location>
</feature>
<evidence type="ECO:0000313" key="2">
    <source>
        <dbReference type="EMBL" id="DBA11623.1"/>
    </source>
</evidence>
<keyword evidence="1" id="KW-0812">Transmembrane</keyword>
<accession>A0AA48P7M5</accession>
<sequence>MNKALEAVTENRQKMVTLVSEFNVNEAHHEQVEAELNKDVRTLNLYVGMLLKWNTHVDSYRAGLAYTELQLQYFTDAIRKLTTGYLPEYLVPVDQIKAIFDHITNHLNTAYAGEFELAHDNPAFMYMMRNLVYTRTSRRLTIMLKIPIQNVGGILNVYRLDRFPVYIGDSDKSTLMLDLPEYFATTHDDQYYTEFDTAYYTSCRGTGLKTCQTERGLQRKDADIVSCAANLYKDDGKNIMKTCNIGYERTKRVLPNAVMLQNGTLVIHSAQNDVWTLNCPNADSVERSIKSCNFCLLDIPCRCSLSTKGFYVPHRLSNCVIPTDPRYPSVTYRNPVHLPTLQSTFSENAVGLINGEEVRINSDWGIDYPNISIIETDRSDVVASEKMWDSDFNKTMQNYNNKIKMYATAADKTIHTFMNWHDLTMSHVTDIKHKLGHWKSFLNGDNILGTVSVSFILNVVAICLGFFVIWKYR</sequence>
<keyword evidence="1" id="KW-1133">Transmembrane helix</keyword>
<organism evidence="2">
    <name type="scientific">Malaco herpesvirus 4</name>
    <dbReference type="NCBI Taxonomy" id="3031800"/>
    <lineage>
        <taxon>Viruses</taxon>
        <taxon>Duplodnaviria</taxon>
        <taxon>Heunggongvirae</taxon>
        <taxon>Peploviricota</taxon>
        <taxon>Herviviricetes</taxon>
        <taxon>Herpesvirales</taxon>
        <taxon>Malacoherpesviridae</taxon>
    </lineage>
</organism>